<reference evidence="6 7" key="1">
    <citation type="submission" date="2022-03" db="EMBL/GenBank/DDBJ databases">
        <title>Genomic Encyclopedia of Type Strains, Phase III (KMG-III): the genomes of soil and plant-associated and newly described type strains.</title>
        <authorList>
            <person name="Whitman W."/>
        </authorList>
    </citation>
    <scope>NUCLEOTIDE SEQUENCE [LARGE SCALE GENOMIC DNA]</scope>
    <source>
        <strain evidence="6 7">BSker1</strain>
    </source>
</reference>
<evidence type="ECO:0000256" key="2">
    <source>
        <dbReference type="ARBA" id="ARBA00023015"/>
    </source>
</evidence>
<dbReference type="Pfam" id="PF13693">
    <property type="entry name" value="HTH_35"/>
    <property type="match status" value="1"/>
</dbReference>
<proteinExistence type="inferred from homology"/>
<protein>
    <submittedName>
        <fullName evidence="6">Ner family transcriptional regulator</fullName>
    </submittedName>
</protein>
<comment type="similarity">
    <text evidence="1">Belongs to the ner transcriptional regulatory family.</text>
</comment>
<feature type="domain" description="Ner winged helix-turn-helix DNA-binding" evidence="5">
    <location>
        <begin position="14"/>
        <end position="82"/>
    </location>
</feature>
<gene>
    <name evidence="6" type="ORF">J2T60_000313</name>
</gene>
<dbReference type="InterPro" id="IPR038722">
    <property type="entry name" value="Ner_HTH_dom"/>
</dbReference>
<evidence type="ECO:0000313" key="7">
    <source>
        <dbReference type="Proteomes" id="UP001523550"/>
    </source>
</evidence>
<dbReference type="Gene3D" id="1.10.260.40">
    <property type="entry name" value="lambda repressor-like DNA-binding domains"/>
    <property type="match status" value="1"/>
</dbReference>
<name>A0ABT1G7L3_9GAMM</name>
<evidence type="ECO:0000313" key="6">
    <source>
        <dbReference type="EMBL" id="MCP1726348.1"/>
    </source>
</evidence>
<dbReference type="InterPro" id="IPR010982">
    <property type="entry name" value="Lambda_DNA-bd_dom_sf"/>
</dbReference>
<comment type="caution">
    <text evidence="6">The sequence shown here is derived from an EMBL/GenBank/DDBJ whole genome shotgun (WGS) entry which is preliminary data.</text>
</comment>
<accession>A0ABT1G7L3</accession>
<keyword evidence="4" id="KW-0804">Transcription</keyword>
<keyword evidence="2" id="KW-0805">Transcription regulation</keyword>
<sequence>MTKYHAQKSSAFQDWHRADIVAALRKAGWSLRRLARHHGYASPTTLTHALDRPWPKGERLIAEALNMNPAELWPSRYSDKRNT</sequence>
<keyword evidence="3" id="KW-0238">DNA-binding</keyword>
<evidence type="ECO:0000256" key="4">
    <source>
        <dbReference type="ARBA" id="ARBA00023163"/>
    </source>
</evidence>
<keyword evidence="7" id="KW-1185">Reference proteome</keyword>
<organism evidence="6 7">
    <name type="scientific">Natronospira proteinivora</name>
    <dbReference type="NCBI Taxonomy" id="1807133"/>
    <lineage>
        <taxon>Bacteria</taxon>
        <taxon>Pseudomonadati</taxon>
        <taxon>Pseudomonadota</taxon>
        <taxon>Gammaproteobacteria</taxon>
        <taxon>Natronospirales</taxon>
        <taxon>Natronospiraceae</taxon>
        <taxon>Natronospira</taxon>
    </lineage>
</organism>
<dbReference type="RefSeq" id="WP_253444483.1">
    <property type="nucleotide sequence ID" value="NZ_JALJYF010000001.1"/>
</dbReference>
<evidence type="ECO:0000256" key="1">
    <source>
        <dbReference type="ARBA" id="ARBA00006157"/>
    </source>
</evidence>
<dbReference type="SUPFAM" id="SSF47413">
    <property type="entry name" value="lambda repressor-like DNA-binding domains"/>
    <property type="match status" value="1"/>
</dbReference>
<evidence type="ECO:0000259" key="5">
    <source>
        <dbReference type="Pfam" id="PF13693"/>
    </source>
</evidence>
<dbReference type="Proteomes" id="UP001523550">
    <property type="component" value="Unassembled WGS sequence"/>
</dbReference>
<dbReference type="EMBL" id="JALJYF010000001">
    <property type="protein sequence ID" value="MCP1726348.1"/>
    <property type="molecule type" value="Genomic_DNA"/>
</dbReference>
<evidence type="ECO:0000256" key="3">
    <source>
        <dbReference type="ARBA" id="ARBA00023125"/>
    </source>
</evidence>